<sequence length="293" mass="32623">MADFDIFESAKKEAEKNQHDATRAAAAKTAALASLSVIRTISKVLAASMDGETIRDPKGTEQRASALIDAIGEQSLSLHEKLGSVSDNRILPSLTGSVTTVLQSLYRTNGETALDIDVASLLAETAQAPGIWKEDRPTTEHGSLEYRRTISMMQAMSPVLAAWERFDFHQRGNRQQATTDLHNALWETVDKTMRNHPVINEMDEPEQEALRRNLLVRSGEMMASAWDNQIPIAKAHMAECTTEERRAYKTEGYPIEPVIEQFRTAYTMLEQTLDTTLNSQFTSESEDQAPGPR</sequence>
<gene>
    <name evidence="1" type="ORF">MARSALSMR5_04205</name>
</gene>
<evidence type="ECO:0000313" key="2">
    <source>
        <dbReference type="Proteomes" id="UP000193100"/>
    </source>
</evidence>
<dbReference type="EMBL" id="CP020932">
    <property type="protein sequence ID" value="ARM86225.1"/>
    <property type="molecule type" value="Genomic_DNA"/>
</dbReference>
<dbReference type="RefSeq" id="WP_085682186.1">
    <property type="nucleotide sequence ID" value="NZ_CP020932.1"/>
</dbReference>
<keyword evidence="1" id="KW-0614">Plasmid</keyword>
<name>A0A1W6KFK5_9GAMM</name>
<dbReference type="GeneID" id="77258105"/>
<proteinExistence type="predicted"/>
<organism evidence="1 2">
    <name type="scientific">Marinobacter salarius</name>
    <dbReference type="NCBI Taxonomy" id="1420917"/>
    <lineage>
        <taxon>Bacteria</taxon>
        <taxon>Pseudomonadati</taxon>
        <taxon>Pseudomonadota</taxon>
        <taxon>Gammaproteobacteria</taxon>
        <taxon>Pseudomonadales</taxon>
        <taxon>Marinobacteraceae</taxon>
        <taxon>Marinobacter</taxon>
    </lineage>
</organism>
<dbReference type="AlphaFoldDB" id="A0A1W6KFK5"/>
<protein>
    <submittedName>
        <fullName evidence="1">Uncharacterized protein</fullName>
    </submittedName>
</protein>
<reference evidence="1 2" key="1">
    <citation type="submission" date="2017-04" db="EMBL/GenBank/DDBJ databases">
        <title>Genome Sequence of Marinobacter salarius strain SMR5 Isolated from a culture of the Diatom Skeletonema marinoi.</title>
        <authorList>
            <person name="Topel M."/>
            <person name="Pinder M.I.M."/>
            <person name="Johansson O.N."/>
            <person name="Kourtchenko O."/>
            <person name="Godhe A."/>
            <person name="Clarke A.K."/>
        </authorList>
    </citation>
    <scope>NUCLEOTIDE SEQUENCE [LARGE SCALE GENOMIC DNA]</scope>
    <source>
        <strain evidence="1 2">SMR5</strain>
        <plasmid evidence="2">Plasmid psmr5</plasmid>
    </source>
</reference>
<dbReference type="Proteomes" id="UP000193100">
    <property type="component" value="Plasmid pSMR5"/>
</dbReference>
<geneLocation type="plasmid" evidence="2">
    <name>psmr5</name>
</geneLocation>
<evidence type="ECO:0000313" key="1">
    <source>
        <dbReference type="EMBL" id="ARM86225.1"/>
    </source>
</evidence>
<accession>A0A1W6KFK5</accession>